<organism evidence="2 3">
    <name type="scientific">Parashewanella curva</name>
    <dbReference type="NCBI Taxonomy" id="2338552"/>
    <lineage>
        <taxon>Bacteria</taxon>
        <taxon>Pseudomonadati</taxon>
        <taxon>Pseudomonadota</taxon>
        <taxon>Gammaproteobacteria</taxon>
        <taxon>Alteromonadales</taxon>
        <taxon>Shewanellaceae</taxon>
        <taxon>Parashewanella</taxon>
    </lineage>
</organism>
<feature type="domain" description="Mor transcription activator" evidence="1">
    <location>
        <begin position="22"/>
        <end position="114"/>
    </location>
</feature>
<dbReference type="InterPro" id="IPR014875">
    <property type="entry name" value="Mor_transcription_activator"/>
</dbReference>
<dbReference type="InterPro" id="IPR052411">
    <property type="entry name" value="c-mor_Regulatory_Protein"/>
</dbReference>
<dbReference type="SUPFAM" id="SSF46689">
    <property type="entry name" value="Homeodomain-like"/>
    <property type="match status" value="1"/>
</dbReference>
<dbReference type="PANTHER" id="PTHR37812">
    <property type="entry name" value="MU-LIKE PROPHAGE FLUMU PROTEIN C"/>
    <property type="match status" value="1"/>
</dbReference>
<reference evidence="2 3" key="1">
    <citation type="submission" date="2018-09" db="EMBL/GenBank/DDBJ databases">
        <title>Phylogeny of the Shewanellaceae, and recommendation for two new genera, Pseudoshewanella and Parashewanella.</title>
        <authorList>
            <person name="Wang G."/>
        </authorList>
    </citation>
    <scope>NUCLEOTIDE SEQUENCE [LARGE SCALE GENOMIC DNA]</scope>
    <source>
        <strain evidence="2 3">C51</strain>
    </source>
</reference>
<dbReference type="Gene3D" id="1.10.10.60">
    <property type="entry name" value="Homeodomain-like"/>
    <property type="match status" value="1"/>
</dbReference>
<evidence type="ECO:0000259" key="1">
    <source>
        <dbReference type="Pfam" id="PF08765"/>
    </source>
</evidence>
<sequence>MSGKSEKHNEKVAFTRNLIRNRYPADLIAIMELFDKRLKQEGVHKDGLADRLIVEISIFLGGRHIYLPQSKRLQKIIRDLRIYDEFNGKNSLELAEKYDLTERTIHQILKDHREFLKEWRSATANPAKAIEAERAIKAIS</sequence>
<accession>A0A3L8PUV4</accession>
<dbReference type="Pfam" id="PF08765">
    <property type="entry name" value="Mor"/>
    <property type="match status" value="1"/>
</dbReference>
<proteinExistence type="predicted"/>
<gene>
    <name evidence="2" type="ORF">D5018_16445</name>
</gene>
<dbReference type="PANTHER" id="PTHR37812:SF1">
    <property type="entry name" value="MU-LIKE PROPHAGE FLUMU PROTEIN C"/>
    <property type="match status" value="1"/>
</dbReference>
<dbReference type="RefSeq" id="WP_121840084.1">
    <property type="nucleotide sequence ID" value="NZ_ML014812.1"/>
</dbReference>
<keyword evidence="3" id="KW-1185">Reference proteome</keyword>
<comment type="caution">
    <text evidence="2">The sequence shown here is derived from an EMBL/GenBank/DDBJ whole genome shotgun (WGS) entry which is preliminary data.</text>
</comment>
<dbReference type="OrthoDB" id="6387485at2"/>
<evidence type="ECO:0000313" key="3">
    <source>
        <dbReference type="Proteomes" id="UP000281474"/>
    </source>
</evidence>
<name>A0A3L8PUV4_9GAMM</name>
<dbReference type="EMBL" id="QZEI01000063">
    <property type="protein sequence ID" value="RLV58609.1"/>
    <property type="molecule type" value="Genomic_DNA"/>
</dbReference>
<dbReference type="AlphaFoldDB" id="A0A3L8PUV4"/>
<dbReference type="Proteomes" id="UP000281474">
    <property type="component" value="Unassembled WGS sequence"/>
</dbReference>
<evidence type="ECO:0000313" key="2">
    <source>
        <dbReference type="EMBL" id="RLV58609.1"/>
    </source>
</evidence>
<protein>
    <recommendedName>
        <fullName evidence="1">Mor transcription activator domain-containing protein</fullName>
    </recommendedName>
</protein>
<dbReference type="InterPro" id="IPR009057">
    <property type="entry name" value="Homeodomain-like_sf"/>
</dbReference>